<feature type="modified residue" description="Phosphohistidine; by HPr" evidence="1">
    <location>
        <position position="42"/>
    </location>
</feature>
<keyword evidence="3" id="KW-1185">Reference proteome</keyword>
<organism evidence="2 3">
    <name type="scientific">Pseudonocardia adelaidensis</name>
    <dbReference type="NCBI Taxonomy" id="648754"/>
    <lineage>
        <taxon>Bacteria</taxon>
        <taxon>Bacillati</taxon>
        <taxon>Actinomycetota</taxon>
        <taxon>Actinomycetes</taxon>
        <taxon>Pseudonocardiales</taxon>
        <taxon>Pseudonocardiaceae</taxon>
        <taxon>Pseudonocardia</taxon>
    </lineage>
</organism>
<dbReference type="PANTHER" id="PTHR40398:SF1">
    <property type="entry name" value="PTS SYSTEM GLUCITOL_SORBITOL-SPECIFIC EIIA COMPONENT"/>
    <property type="match status" value="1"/>
</dbReference>
<evidence type="ECO:0000256" key="1">
    <source>
        <dbReference type="PROSITE-ProRule" id="PRU00420"/>
    </source>
</evidence>
<evidence type="ECO:0000313" key="2">
    <source>
        <dbReference type="EMBL" id="GAA5128243.1"/>
    </source>
</evidence>
<dbReference type="EMBL" id="BAABJO010000018">
    <property type="protein sequence ID" value="GAA5128243.1"/>
    <property type="molecule type" value="Genomic_DNA"/>
</dbReference>
<reference evidence="3" key="1">
    <citation type="journal article" date="2019" name="Int. J. Syst. Evol. Microbiol.">
        <title>The Global Catalogue of Microorganisms (GCM) 10K type strain sequencing project: providing services to taxonomists for standard genome sequencing and annotation.</title>
        <authorList>
            <consortium name="The Broad Institute Genomics Platform"/>
            <consortium name="The Broad Institute Genome Sequencing Center for Infectious Disease"/>
            <person name="Wu L."/>
            <person name="Ma J."/>
        </authorList>
    </citation>
    <scope>NUCLEOTIDE SEQUENCE [LARGE SCALE GENOMIC DNA]</scope>
    <source>
        <strain evidence="3">JCM 18302</strain>
    </source>
</reference>
<accession>A0ABP9NPA3</accession>
<dbReference type="Proteomes" id="UP001500804">
    <property type="component" value="Unassembled WGS sequence"/>
</dbReference>
<proteinExistence type="predicted"/>
<dbReference type="PANTHER" id="PTHR40398">
    <property type="entry name" value="PTS SYSTEM GLUCITOL/SORBITOL-SPECIFIC EIIA COMPONENT"/>
    <property type="match status" value="1"/>
</dbReference>
<gene>
    <name evidence="2" type="primary">srlB</name>
    <name evidence="2" type="ORF">GCM10023320_46880</name>
</gene>
<dbReference type="InterPro" id="IPR036665">
    <property type="entry name" value="PTS_IIA_glucitol/sorbitol_sf"/>
</dbReference>
<name>A0ABP9NPA3_9PSEU</name>
<dbReference type="RefSeq" id="WP_345607444.1">
    <property type="nucleotide sequence ID" value="NZ_BAABJO010000018.1"/>
</dbReference>
<dbReference type="Gene3D" id="2.40.33.40">
    <property type="entry name" value="Phosphotransferase system, glucitol/sorbitol-specific IIA component"/>
    <property type="match status" value="1"/>
</dbReference>
<comment type="caution">
    <text evidence="2">The sequence shown here is derived from an EMBL/GenBank/DDBJ whole genome shotgun (WGS) entry which is preliminary data.</text>
</comment>
<sequence length="122" mass="12687">MTYYRTTVTGVGPEAGDMLAAGVLILYAEPLPDALADVSVVHRPEDRSAALTIGVGDVVSVGGHELSVTAVGEIAAKNLDELGHVVLYVDQPDQKLLPGAVHAAGGVPDPRPGHVIEFRSLR</sequence>
<dbReference type="Pfam" id="PF03829">
    <property type="entry name" value="PTSIIA_gutA"/>
    <property type="match status" value="1"/>
</dbReference>
<dbReference type="PROSITE" id="PS51097">
    <property type="entry name" value="PTS_EIIA_TYPE_5"/>
    <property type="match status" value="1"/>
</dbReference>
<dbReference type="SUPFAM" id="SSF141530">
    <property type="entry name" value="PTSIIA/GutA-like"/>
    <property type="match status" value="1"/>
</dbReference>
<evidence type="ECO:0000313" key="3">
    <source>
        <dbReference type="Proteomes" id="UP001500804"/>
    </source>
</evidence>
<dbReference type="InterPro" id="IPR004716">
    <property type="entry name" value="PTS_IIA_glucitol/sorbitol-sp"/>
</dbReference>
<protein>
    <submittedName>
        <fullName evidence="2">PTS glucitol/sorbitol transporter subunit IIA</fullName>
    </submittedName>
</protein>